<proteinExistence type="predicted"/>
<gene>
    <name evidence="1" type="ORF">HVY52_12680</name>
</gene>
<sequence length="635" mass="74359">MNNVIKTYNLINGINLTLSKDALNHIIYGDINTKPVEMDGRRVTKKVLAGGLHSVSGWDLFKQEHTNVKHLYDYRSDVDEDWFYARELQNEVILLKLPSTLMTSKAAKMTKFPENYYKSGYLWKTLFPVYVEESNFVGFLDEVLENINYRESSGGELVGYMNCSEPLRMIRVSVLHRDGKINSVYPSWSQPNTGNNGKPFSYFDNIGHFIASSTVLYDRTEDHNRFNNSMFLDARNIKDICARTPEIFLERTSPSNDLDEWRRSRVGELKAYAAGANEDDIYKIYNYLTDGVIFKENYFYFNDLLNHFGFDSLSNIKEINSILYTQNIIDGLYVIYFSCLAEKLFKKLVSFLLKSMVTHVLIDCWNKRRIHLCIMKLCRSSGDSEIIKQYLRDFASSPTRREVFVEYDYESLEKRKAYANGFELSNLPQAFIIMKRPPVNRCLNMDDFIHFTRDNLGESYSYALDEKMRNKILDDYMSKDHLSKVIKLNLRYISEKDFLWFGLEFGVLIDEFISSNSEMDFKVLSSIVRDYCKIQFTQRFRTNLNYKEYSEIEPLPYNDVGDEYIYALTLKHERISNHLRVEEFLKQIQKMSKHYGNQNLDGMITEYHTLNGKERPSLPHDINIILEDLKGGGIK</sequence>
<dbReference type="RefSeq" id="WP_001066879.1">
    <property type="nucleotide sequence ID" value="NZ_CP053045.1"/>
</dbReference>
<dbReference type="EMBL" id="CP055675">
    <property type="protein sequence ID" value="QLN00620.1"/>
    <property type="molecule type" value="Genomic_DNA"/>
</dbReference>
<reference evidence="1 2" key="1">
    <citation type="submission" date="2020-06" db="EMBL/GenBank/DDBJ databases">
        <title>REHAB project genomes.</title>
        <authorList>
            <person name="Shaw L.P."/>
        </authorList>
    </citation>
    <scope>NUCLEOTIDE SEQUENCE [LARGE SCALE GENOMIC DNA]</scope>
    <source>
        <strain evidence="1 2">RHB28-C13</strain>
    </source>
</reference>
<dbReference type="Proteomes" id="UP000510927">
    <property type="component" value="Chromosome"/>
</dbReference>
<evidence type="ECO:0000313" key="1">
    <source>
        <dbReference type="EMBL" id="QLN00620.1"/>
    </source>
</evidence>
<organism evidence="1 2">
    <name type="scientific">Escherichia fergusonii</name>
    <dbReference type="NCBI Taxonomy" id="564"/>
    <lineage>
        <taxon>Bacteria</taxon>
        <taxon>Pseudomonadati</taxon>
        <taxon>Pseudomonadota</taxon>
        <taxon>Gammaproteobacteria</taxon>
        <taxon>Enterobacterales</taxon>
        <taxon>Enterobacteriaceae</taxon>
        <taxon>Escherichia</taxon>
    </lineage>
</organism>
<name>A0A7W3HWT1_ESCFE</name>
<protein>
    <submittedName>
        <fullName evidence="1">Uncharacterized protein</fullName>
    </submittedName>
</protein>
<accession>A0A7W3HWT1</accession>
<evidence type="ECO:0000313" key="2">
    <source>
        <dbReference type="Proteomes" id="UP000510927"/>
    </source>
</evidence>
<dbReference type="AlphaFoldDB" id="A0A7W3HWT1"/>